<dbReference type="AlphaFoldDB" id="A0A330L8T7"/>
<dbReference type="InParanoid" id="A0A330L8T7"/>
<dbReference type="EMBL" id="OUNR01000019">
    <property type="protein sequence ID" value="SPP66350.1"/>
    <property type="molecule type" value="Genomic_DNA"/>
</dbReference>
<sequence>MVGSSYTVREKVGALAQLARREAITTAARLDVITRACSEQVARMLIAQDYSRRTGKDNVSEGRTLPEVT</sequence>
<proteinExistence type="predicted"/>
<organism evidence="1 2">
    <name type="scientific">Nitrospira lenta</name>
    <dbReference type="NCBI Taxonomy" id="1436998"/>
    <lineage>
        <taxon>Bacteria</taxon>
        <taxon>Pseudomonadati</taxon>
        <taxon>Nitrospirota</taxon>
        <taxon>Nitrospiria</taxon>
        <taxon>Nitrospirales</taxon>
        <taxon>Nitrospiraceae</taxon>
        <taxon>Nitrospira</taxon>
    </lineage>
</organism>
<reference evidence="2" key="1">
    <citation type="submission" date="2018-04" db="EMBL/GenBank/DDBJ databases">
        <authorList>
            <person name="Lucker S."/>
            <person name="Sakoula D."/>
        </authorList>
    </citation>
    <scope>NUCLEOTIDE SEQUENCE [LARGE SCALE GENOMIC DNA]</scope>
</reference>
<accession>A0A330L8T7</accession>
<gene>
    <name evidence="1" type="ORF">NITLEN_60153</name>
</gene>
<evidence type="ECO:0000313" key="2">
    <source>
        <dbReference type="Proteomes" id="UP000248168"/>
    </source>
</evidence>
<name>A0A330L8T7_9BACT</name>
<evidence type="ECO:0000313" key="1">
    <source>
        <dbReference type="EMBL" id="SPP66350.1"/>
    </source>
</evidence>
<keyword evidence="2" id="KW-1185">Reference proteome</keyword>
<dbReference type="Proteomes" id="UP000248168">
    <property type="component" value="Unassembled WGS sequence"/>
</dbReference>
<protein>
    <submittedName>
        <fullName evidence="1">Uncharacterized protein</fullName>
    </submittedName>
</protein>